<dbReference type="InterPro" id="IPR001650">
    <property type="entry name" value="Helicase_C-like"/>
</dbReference>
<dbReference type="CDD" id="cd18787">
    <property type="entry name" value="SF2_C_DEAD"/>
    <property type="match status" value="1"/>
</dbReference>
<dbReference type="Pfam" id="PF00271">
    <property type="entry name" value="Helicase_C"/>
    <property type="match status" value="1"/>
</dbReference>
<dbReference type="OrthoDB" id="10265785at2759"/>
<evidence type="ECO:0000256" key="2">
    <source>
        <dbReference type="ARBA" id="ARBA00012552"/>
    </source>
</evidence>
<dbReference type="GO" id="GO:0000932">
    <property type="term" value="C:P-body"/>
    <property type="evidence" value="ECO:0007669"/>
    <property type="project" value="UniProtKB-SubCell"/>
</dbReference>
<dbReference type="GO" id="GO:0003723">
    <property type="term" value="F:RNA binding"/>
    <property type="evidence" value="ECO:0007669"/>
    <property type="project" value="UniProtKB-KW"/>
</dbReference>
<dbReference type="AlphaFoldDB" id="A0A232F259"/>
<keyword evidence="4 12" id="KW-0547">Nucleotide-binding</keyword>
<feature type="domain" description="DEAD-box RNA helicase Q" evidence="15">
    <location>
        <begin position="55"/>
        <end position="83"/>
    </location>
</feature>
<evidence type="ECO:0000256" key="1">
    <source>
        <dbReference type="ARBA" id="ARBA00004201"/>
    </source>
</evidence>
<organism evidence="16 17">
    <name type="scientific">Trichomalopsis sarcophagae</name>
    <dbReference type="NCBI Taxonomy" id="543379"/>
    <lineage>
        <taxon>Eukaryota</taxon>
        <taxon>Metazoa</taxon>
        <taxon>Ecdysozoa</taxon>
        <taxon>Arthropoda</taxon>
        <taxon>Hexapoda</taxon>
        <taxon>Insecta</taxon>
        <taxon>Pterygota</taxon>
        <taxon>Neoptera</taxon>
        <taxon>Endopterygota</taxon>
        <taxon>Hymenoptera</taxon>
        <taxon>Apocrita</taxon>
        <taxon>Proctotrupomorpha</taxon>
        <taxon>Chalcidoidea</taxon>
        <taxon>Pteromalidae</taxon>
        <taxon>Pteromalinae</taxon>
        <taxon>Trichomalopsis</taxon>
    </lineage>
</organism>
<accession>A0A232F259</accession>
<keyword evidence="17" id="KW-1185">Reference proteome</keyword>
<evidence type="ECO:0000256" key="11">
    <source>
        <dbReference type="PROSITE-ProRule" id="PRU00552"/>
    </source>
</evidence>
<dbReference type="CDD" id="cd17940">
    <property type="entry name" value="DEADc_DDX6"/>
    <property type="match status" value="1"/>
</dbReference>
<evidence type="ECO:0000256" key="8">
    <source>
        <dbReference type="ARBA" id="ARBA00022884"/>
    </source>
</evidence>
<dbReference type="Proteomes" id="UP000215335">
    <property type="component" value="Unassembled WGS sequence"/>
</dbReference>
<evidence type="ECO:0000259" key="14">
    <source>
        <dbReference type="PROSITE" id="PS51194"/>
    </source>
</evidence>
<gene>
    <name evidence="16" type="ORF">TSAR_006904</name>
</gene>
<dbReference type="Pfam" id="PF00270">
    <property type="entry name" value="DEAD"/>
    <property type="match status" value="1"/>
</dbReference>
<evidence type="ECO:0000313" key="17">
    <source>
        <dbReference type="Proteomes" id="UP000215335"/>
    </source>
</evidence>
<dbReference type="STRING" id="543379.A0A232F259"/>
<comment type="caution">
    <text evidence="16">The sequence shown here is derived from an EMBL/GenBank/DDBJ whole genome shotgun (WGS) entry which is preliminary data.</text>
</comment>
<keyword evidence="3" id="KW-0963">Cytoplasm</keyword>
<dbReference type="GO" id="GO:0033962">
    <property type="term" value="P:P-body assembly"/>
    <property type="evidence" value="ECO:0007669"/>
    <property type="project" value="UniProtKB-ARBA"/>
</dbReference>
<keyword evidence="5 12" id="KW-0378">Hydrolase</keyword>
<feature type="domain" description="Helicase ATP-binding" evidence="13">
    <location>
        <begin position="86"/>
        <end position="256"/>
    </location>
</feature>
<dbReference type="InterPro" id="IPR014001">
    <property type="entry name" value="Helicase_ATP-bd"/>
</dbReference>
<dbReference type="SUPFAM" id="SSF52540">
    <property type="entry name" value="P-loop containing nucleoside triphosphate hydrolases"/>
    <property type="match status" value="1"/>
</dbReference>
<dbReference type="PROSITE" id="PS51194">
    <property type="entry name" value="HELICASE_CTER"/>
    <property type="match status" value="1"/>
</dbReference>
<dbReference type="GO" id="GO:0003724">
    <property type="term" value="F:RNA helicase activity"/>
    <property type="evidence" value="ECO:0007669"/>
    <property type="project" value="UniProtKB-EC"/>
</dbReference>
<name>A0A232F259_9HYME</name>
<dbReference type="FunFam" id="3.40.50.300:FF:000364">
    <property type="entry name" value="ATP-dependent RNA helicase DDX6"/>
    <property type="match status" value="1"/>
</dbReference>
<evidence type="ECO:0000256" key="12">
    <source>
        <dbReference type="RuleBase" id="RU000492"/>
    </source>
</evidence>
<dbReference type="Gene3D" id="3.40.50.300">
    <property type="entry name" value="P-loop containing nucleotide triphosphate hydrolases"/>
    <property type="match status" value="2"/>
</dbReference>
<sequence>MMTETHMNTNHVLSSGLGLKTDLEKMDDSGWKSKLKIPPKDRRIKTSDVTDTRGNEFEEFCLKRELLMGIFEKGWEKPSPIQEASIPIALSGKDVLARAKNGTGKTGAYSIPVLEQVDPKKDVIQALIIVPTRELALQTSQILIELAKHMDIKVMVTTGGTNLRDDIMRIYQKVQVIIATPGRILDLMDKNVANMDHCRILVLDEADKLLSQDFKGMLDHVISRLPHERQILLYSATFPLTVKQFMEKHLRDPYEINLMEELTLKGVTQYYAFVQERQKVHCLNTLFSKLQINQSIIFCNTTQRVELLAKKITDLGYCCYYIHAKMAQAHRNRVFHDFRAGLCRNLVCSDLFTRGIDVQAVNVVINFDFPKMAETYLHRIGRSGRFGHLGIAINLITYEDRFNLHRIEQELGTEIKPIPKVIDPSLYVARPDDNNSLEDGSNVSK</sequence>
<protein>
    <recommendedName>
        <fullName evidence="2">RNA helicase</fullName>
        <ecNumber evidence="2">3.6.4.13</ecNumber>
    </recommendedName>
</protein>
<evidence type="ECO:0000256" key="3">
    <source>
        <dbReference type="ARBA" id="ARBA00022490"/>
    </source>
</evidence>
<proteinExistence type="inferred from homology"/>
<evidence type="ECO:0000256" key="5">
    <source>
        <dbReference type="ARBA" id="ARBA00022801"/>
    </source>
</evidence>
<dbReference type="SMART" id="SM00490">
    <property type="entry name" value="HELICc"/>
    <property type="match status" value="1"/>
</dbReference>
<evidence type="ECO:0000313" key="16">
    <source>
        <dbReference type="EMBL" id="OXU24906.1"/>
    </source>
</evidence>
<keyword evidence="8" id="KW-0694">RNA-binding</keyword>
<dbReference type="GO" id="GO:0005524">
    <property type="term" value="F:ATP binding"/>
    <property type="evidence" value="ECO:0007669"/>
    <property type="project" value="UniProtKB-KW"/>
</dbReference>
<dbReference type="InterPro" id="IPR027417">
    <property type="entry name" value="P-loop_NTPase"/>
</dbReference>
<reference evidence="16 17" key="1">
    <citation type="journal article" date="2017" name="Curr. Biol.">
        <title>The Evolution of Venom by Co-option of Single-Copy Genes.</title>
        <authorList>
            <person name="Martinson E.O."/>
            <person name="Mrinalini"/>
            <person name="Kelkar Y.D."/>
            <person name="Chang C.H."/>
            <person name="Werren J.H."/>
        </authorList>
    </citation>
    <scope>NUCLEOTIDE SEQUENCE [LARGE SCALE GENOMIC DNA]</scope>
    <source>
        <strain evidence="16 17">Alberta</strain>
        <tissue evidence="16">Whole body</tissue>
    </source>
</reference>
<dbReference type="SMART" id="SM00487">
    <property type="entry name" value="DEXDc"/>
    <property type="match status" value="1"/>
</dbReference>
<dbReference type="PROSITE" id="PS00039">
    <property type="entry name" value="DEAD_ATP_HELICASE"/>
    <property type="match status" value="1"/>
</dbReference>
<dbReference type="PROSITE" id="PS51192">
    <property type="entry name" value="HELICASE_ATP_BIND_1"/>
    <property type="match status" value="1"/>
</dbReference>
<keyword evidence="7 12" id="KW-0067">ATP-binding</keyword>
<comment type="catalytic activity">
    <reaction evidence="10">
        <text>ATP + H2O = ADP + phosphate + H(+)</text>
        <dbReference type="Rhea" id="RHEA:13065"/>
        <dbReference type="ChEBI" id="CHEBI:15377"/>
        <dbReference type="ChEBI" id="CHEBI:15378"/>
        <dbReference type="ChEBI" id="CHEBI:30616"/>
        <dbReference type="ChEBI" id="CHEBI:43474"/>
        <dbReference type="ChEBI" id="CHEBI:456216"/>
        <dbReference type="EC" id="3.6.4.13"/>
    </reaction>
</comment>
<dbReference type="InterPro" id="IPR014014">
    <property type="entry name" value="RNA_helicase_DEAD_Q_motif"/>
</dbReference>
<feature type="short sequence motif" description="Q motif" evidence="11">
    <location>
        <begin position="55"/>
        <end position="83"/>
    </location>
</feature>
<evidence type="ECO:0000256" key="6">
    <source>
        <dbReference type="ARBA" id="ARBA00022806"/>
    </source>
</evidence>
<evidence type="ECO:0000256" key="7">
    <source>
        <dbReference type="ARBA" id="ARBA00022840"/>
    </source>
</evidence>
<evidence type="ECO:0000259" key="13">
    <source>
        <dbReference type="PROSITE" id="PS51192"/>
    </source>
</evidence>
<dbReference type="PANTHER" id="PTHR47960">
    <property type="entry name" value="DEAD-BOX ATP-DEPENDENT RNA HELICASE 50"/>
    <property type="match status" value="1"/>
</dbReference>
<comment type="subcellular location">
    <subcellularLocation>
        <location evidence="1">Cytoplasm</location>
        <location evidence="1">P-body</location>
    </subcellularLocation>
</comment>
<dbReference type="EMBL" id="NNAY01001168">
    <property type="protein sequence ID" value="OXU24906.1"/>
    <property type="molecule type" value="Genomic_DNA"/>
</dbReference>
<evidence type="ECO:0000259" key="15">
    <source>
        <dbReference type="PROSITE" id="PS51195"/>
    </source>
</evidence>
<feature type="domain" description="Helicase C-terminal" evidence="14">
    <location>
        <begin position="266"/>
        <end position="426"/>
    </location>
</feature>
<keyword evidence="6 12" id="KW-0347">Helicase</keyword>
<comment type="similarity">
    <text evidence="9">Belongs to the DEAD box helicase family. DDX6/DHH1 subfamily.</text>
</comment>
<dbReference type="FunFam" id="3.40.50.300:FF:000114">
    <property type="entry name" value="ATP-dependent RNA helicase DDX6"/>
    <property type="match status" value="1"/>
</dbReference>
<dbReference type="GO" id="GO:0017148">
    <property type="term" value="P:negative regulation of translation"/>
    <property type="evidence" value="ECO:0007669"/>
    <property type="project" value="UniProtKB-ARBA"/>
</dbReference>
<dbReference type="PROSITE" id="PS51195">
    <property type="entry name" value="Q_MOTIF"/>
    <property type="match status" value="1"/>
</dbReference>
<dbReference type="GO" id="GO:0016787">
    <property type="term" value="F:hydrolase activity"/>
    <property type="evidence" value="ECO:0007669"/>
    <property type="project" value="UniProtKB-KW"/>
</dbReference>
<evidence type="ECO:0000256" key="9">
    <source>
        <dbReference type="ARBA" id="ARBA00038316"/>
    </source>
</evidence>
<evidence type="ECO:0000256" key="4">
    <source>
        <dbReference type="ARBA" id="ARBA00022741"/>
    </source>
</evidence>
<evidence type="ECO:0000256" key="10">
    <source>
        <dbReference type="ARBA" id="ARBA00047984"/>
    </source>
</evidence>
<dbReference type="EC" id="3.6.4.13" evidence="2"/>
<dbReference type="InterPro" id="IPR000629">
    <property type="entry name" value="RNA-helicase_DEAD-box_CS"/>
</dbReference>
<dbReference type="InterPro" id="IPR011545">
    <property type="entry name" value="DEAD/DEAH_box_helicase_dom"/>
</dbReference>